<proteinExistence type="inferred from homology"/>
<protein>
    <submittedName>
        <fullName evidence="7">Uncharacterized protein</fullName>
    </submittedName>
</protein>
<comment type="similarity">
    <text evidence="4">Belongs to the DONSON family.</text>
</comment>
<feature type="compositionally biased region" description="Polar residues" evidence="5">
    <location>
        <begin position="392"/>
        <end position="401"/>
    </location>
</feature>
<dbReference type="PANTHER" id="PTHR12972">
    <property type="entry name" value="DOWNSTREAM NEIGHBOR OF SON"/>
    <property type="match status" value="1"/>
</dbReference>
<keyword evidence="6" id="KW-1185">Reference proteome</keyword>
<dbReference type="Proteomes" id="UP000887540">
    <property type="component" value="Unplaced"/>
</dbReference>
<dbReference type="InterPro" id="IPR024861">
    <property type="entry name" value="Donson"/>
</dbReference>
<dbReference type="GO" id="GO:0005634">
    <property type="term" value="C:nucleus"/>
    <property type="evidence" value="ECO:0007669"/>
    <property type="project" value="UniProtKB-SubCell"/>
</dbReference>
<evidence type="ECO:0000256" key="4">
    <source>
        <dbReference type="ARBA" id="ARBA00025806"/>
    </source>
</evidence>
<sequence length="638" mass="71215">MPSSARKNHSPAWKNPREVFKKNLYKRKSSRQVFENLPSKIDQDVSIGENLPAVSTPKKSKIEGLNPFKKPSPTKRSYSAQKSSRLKLINWNAEIDASNKSMECDIDWDDSIAQQPFDTSFQSLSETNTSFIEQNLSSLYPIDFSHLSGCISSSTPKSSSRPNSLAVVERQTSSHMPKDLRLGTKLRVISKKPFPWIKNVNTPGQSLVMITALERDIAIKHVSSKELDSEADLPRSSTPLTKLQMALCYFQFPNISFMQMFPRIDGQPKSSLSSHLKALNLKSIDPSDSTFKEWTQSFDQLYHSWKRSDRRSFYICSSKFTVLFFKSALPLMETGATNVDETCWSVNGSPRLQVVITPTSKGLRQLLRDEGIEFELPLSQTSRRNSREHSGSKPSSSNNEHSLTLLEHSSTCTFDVTQSQPPFIGDESPIRGVKPVDNEDESPTKNDLSGDEEETWLKDMGVSPAAIRLKRHHTVAELSSGASFNDSGLTSADDKQQTRSTALITDSASIQGLYNLLYNGKIGRVMIGPQAGLPPTLIATTPFMNSALRELSKSSQVVKKNGKETQFILELESGPILPTMPKMVMEFIKSVPSLNSADNKVTMQINGRHVYTGFNETIDSASFTNNNEFDFSNDLYSF</sequence>
<reference evidence="7" key="1">
    <citation type="submission" date="2022-11" db="UniProtKB">
        <authorList>
            <consortium name="WormBaseParasite"/>
        </authorList>
    </citation>
    <scope>IDENTIFICATION</scope>
</reference>
<feature type="region of interest" description="Disordered" evidence="5">
    <location>
        <begin position="58"/>
        <end position="79"/>
    </location>
</feature>
<evidence type="ECO:0000313" key="6">
    <source>
        <dbReference type="Proteomes" id="UP000887540"/>
    </source>
</evidence>
<evidence type="ECO:0000256" key="3">
    <source>
        <dbReference type="ARBA" id="ARBA00023242"/>
    </source>
</evidence>
<evidence type="ECO:0000313" key="7">
    <source>
        <dbReference type="WBParaSite" id="ACRNAN_scaffold4358.g28433.t1"/>
    </source>
</evidence>
<dbReference type="PANTHER" id="PTHR12972:SF0">
    <property type="entry name" value="PROTEIN DOWNSTREAM NEIGHBOR OF SON"/>
    <property type="match status" value="1"/>
</dbReference>
<dbReference type="GO" id="GO:0033260">
    <property type="term" value="P:nuclear DNA replication"/>
    <property type="evidence" value="ECO:0007669"/>
    <property type="project" value="TreeGrafter"/>
</dbReference>
<organism evidence="6 7">
    <name type="scientific">Acrobeloides nanus</name>
    <dbReference type="NCBI Taxonomy" id="290746"/>
    <lineage>
        <taxon>Eukaryota</taxon>
        <taxon>Metazoa</taxon>
        <taxon>Ecdysozoa</taxon>
        <taxon>Nematoda</taxon>
        <taxon>Chromadorea</taxon>
        <taxon>Rhabditida</taxon>
        <taxon>Tylenchina</taxon>
        <taxon>Cephalobomorpha</taxon>
        <taxon>Cephaloboidea</taxon>
        <taxon>Cephalobidae</taxon>
        <taxon>Acrobeloides</taxon>
    </lineage>
</organism>
<keyword evidence="2" id="KW-0217">Developmental protein</keyword>
<accession>A0A914DXS2</accession>
<name>A0A914DXS2_9BILA</name>
<keyword evidence="3" id="KW-0539">Nucleus</keyword>
<evidence type="ECO:0000256" key="5">
    <source>
        <dbReference type="SAM" id="MobiDB-lite"/>
    </source>
</evidence>
<dbReference type="AlphaFoldDB" id="A0A914DXS2"/>
<evidence type="ECO:0000256" key="2">
    <source>
        <dbReference type="ARBA" id="ARBA00022473"/>
    </source>
</evidence>
<dbReference type="WBParaSite" id="ACRNAN_scaffold4358.g28433.t1">
    <property type="protein sequence ID" value="ACRNAN_scaffold4358.g28433.t1"/>
    <property type="gene ID" value="ACRNAN_scaffold4358.g28433"/>
</dbReference>
<comment type="subcellular location">
    <subcellularLocation>
        <location evidence="1">Nucleus</location>
    </subcellularLocation>
</comment>
<evidence type="ECO:0000256" key="1">
    <source>
        <dbReference type="ARBA" id="ARBA00004123"/>
    </source>
</evidence>
<feature type="region of interest" description="Disordered" evidence="5">
    <location>
        <begin position="377"/>
        <end position="401"/>
    </location>
</feature>
<feature type="region of interest" description="Disordered" evidence="5">
    <location>
        <begin position="416"/>
        <end position="454"/>
    </location>
</feature>